<dbReference type="AlphaFoldDB" id="A0AAN7W967"/>
<dbReference type="EMBL" id="JAUZQC010000026">
    <property type="protein sequence ID" value="KAK5847771.1"/>
    <property type="molecule type" value="Genomic_DNA"/>
</dbReference>
<reference evidence="1 2" key="2">
    <citation type="journal article" date="2023" name="Mol. Biol. Evol.">
        <title>Genomics of Secondarily Temperate Adaptation in the Only Non-Antarctic Icefish.</title>
        <authorList>
            <person name="Rivera-Colon A.G."/>
            <person name="Rayamajhi N."/>
            <person name="Minhas B.F."/>
            <person name="Madrigal G."/>
            <person name="Bilyk K.T."/>
            <person name="Yoon V."/>
            <person name="Hune M."/>
            <person name="Gregory S."/>
            <person name="Cheng C.H.C."/>
            <person name="Catchen J.M."/>
        </authorList>
    </citation>
    <scope>NUCLEOTIDE SEQUENCE [LARGE SCALE GENOMIC DNA]</scope>
    <source>
        <strain evidence="1">JMC-PN-2008</strain>
    </source>
</reference>
<evidence type="ECO:0000313" key="2">
    <source>
        <dbReference type="Proteomes" id="UP001346869"/>
    </source>
</evidence>
<keyword evidence="2" id="KW-1185">Reference proteome</keyword>
<comment type="caution">
    <text evidence="1">The sequence shown here is derived from an EMBL/GenBank/DDBJ whole genome shotgun (WGS) entry which is preliminary data.</text>
</comment>
<dbReference type="Proteomes" id="UP001346869">
    <property type="component" value="Unassembled WGS sequence"/>
</dbReference>
<reference evidence="1 2" key="1">
    <citation type="journal article" date="2023" name="Genes (Basel)">
        <title>Chromosome-Level Genome Assembly and Circadian Gene Repertoire of the Patagonia Blennie Eleginops maclovinus-The Closest Ancestral Proxy of Antarctic Cryonotothenioids.</title>
        <authorList>
            <person name="Cheng C.C."/>
            <person name="Rivera-Colon A.G."/>
            <person name="Minhas B.F."/>
            <person name="Wilson L."/>
            <person name="Rayamajhi N."/>
            <person name="Vargas-Chacoff L."/>
            <person name="Catchen J.M."/>
        </authorList>
    </citation>
    <scope>NUCLEOTIDE SEQUENCE [LARGE SCALE GENOMIC DNA]</scope>
    <source>
        <strain evidence="1">JMC-PN-2008</strain>
    </source>
</reference>
<gene>
    <name evidence="1" type="ORF">PBY51_016874</name>
</gene>
<name>A0AAN7W967_ELEMC</name>
<accession>A0AAN7W967</accession>
<proteinExistence type="predicted"/>
<sequence>MLQSHYMQGTSLVLAARPRVTPAEQGEPDRNNTINQTRFSLKSLFLWVANLLPEGGQADVTAADKKKRTGDP</sequence>
<organism evidence="1 2">
    <name type="scientific">Eleginops maclovinus</name>
    <name type="common">Patagonian blennie</name>
    <name type="synonym">Eleginus maclovinus</name>
    <dbReference type="NCBI Taxonomy" id="56733"/>
    <lineage>
        <taxon>Eukaryota</taxon>
        <taxon>Metazoa</taxon>
        <taxon>Chordata</taxon>
        <taxon>Craniata</taxon>
        <taxon>Vertebrata</taxon>
        <taxon>Euteleostomi</taxon>
        <taxon>Actinopterygii</taxon>
        <taxon>Neopterygii</taxon>
        <taxon>Teleostei</taxon>
        <taxon>Neoteleostei</taxon>
        <taxon>Acanthomorphata</taxon>
        <taxon>Eupercaria</taxon>
        <taxon>Perciformes</taxon>
        <taxon>Notothenioidei</taxon>
        <taxon>Eleginopidae</taxon>
        <taxon>Eleginops</taxon>
    </lineage>
</organism>
<evidence type="ECO:0000313" key="1">
    <source>
        <dbReference type="EMBL" id="KAK5847771.1"/>
    </source>
</evidence>
<protein>
    <submittedName>
        <fullName evidence="1">Uncharacterized protein</fullName>
    </submittedName>
</protein>